<evidence type="ECO:0000313" key="9">
    <source>
        <dbReference type="Proteomes" id="UP000317178"/>
    </source>
</evidence>
<keyword evidence="9" id="KW-1185">Reference proteome</keyword>
<evidence type="ECO:0000256" key="3">
    <source>
        <dbReference type="ARBA" id="ARBA00022692"/>
    </source>
</evidence>
<keyword evidence="3 6" id="KW-0812">Transmembrane</keyword>
<feature type="transmembrane region" description="Helical" evidence="6">
    <location>
        <begin position="12"/>
        <end position="34"/>
    </location>
</feature>
<dbReference type="Pfam" id="PF06271">
    <property type="entry name" value="RDD"/>
    <property type="match status" value="1"/>
</dbReference>
<evidence type="ECO:0000256" key="4">
    <source>
        <dbReference type="ARBA" id="ARBA00022989"/>
    </source>
</evidence>
<evidence type="ECO:0000313" key="8">
    <source>
        <dbReference type="EMBL" id="QDU82794.1"/>
    </source>
</evidence>
<feature type="transmembrane region" description="Helical" evidence="6">
    <location>
        <begin position="93"/>
        <end position="112"/>
    </location>
</feature>
<gene>
    <name evidence="8" type="ORF">Pla110_45570</name>
</gene>
<dbReference type="OrthoDB" id="9793824at2"/>
<keyword evidence="2" id="KW-1003">Cell membrane</keyword>
<evidence type="ECO:0000259" key="7">
    <source>
        <dbReference type="Pfam" id="PF06271"/>
    </source>
</evidence>
<keyword evidence="4 6" id="KW-1133">Transmembrane helix</keyword>
<evidence type="ECO:0000256" key="2">
    <source>
        <dbReference type="ARBA" id="ARBA00022475"/>
    </source>
</evidence>
<dbReference type="InterPro" id="IPR010432">
    <property type="entry name" value="RDD"/>
</dbReference>
<evidence type="ECO:0000256" key="1">
    <source>
        <dbReference type="ARBA" id="ARBA00004651"/>
    </source>
</evidence>
<reference evidence="8 9" key="1">
    <citation type="submission" date="2019-02" db="EMBL/GenBank/DDBJ databases">
        <title>Deep-cultivation of Planctomycetes and their phenomic and genomic characterization uncovers novel biology.</title>
        <authorList>
            <person name="Wiegand S."/>
            <person name="Jogler M."/>
            <person name="Boedeker C."/>
            <person name="Pinto D."/>
            <person name="Vollmers J."/>
            <person name="Rivas-Marin E."/>
            <person name="Kohn T."/>
            <person name="Peeters S.H."/>
            <person name="Heuer A."/>
            <person name="Rast P."/>
            <person name="Oberbeckmann S."/>
            <person name="Bunk B."/>
            <person name="Jeske O."/>
            <person name="Meyerdierks A."/>
            <person name="Storesund J.E."/>
            <person name="Kallscheuer N."/>
            <person name="Luecker S."/>
            <person name="Lage O.M."/>
            <person name="Pohl T."/>
            <person name="Merkel B.J."/>
            <person name="Hornburger P."/>
            <person name="Mueller R.-W."/>
            <person name="Bruemmer F."/>
            <person name="Labrenz M."/>
            <person name="Spormann A.M."/>
            <person name="Op den Camp H."/>
            <person name="Overmann J."/>
            <person name="Amann R."/>
            <person name="Jetten M.S.M."/>
            <person name="Mascher T."/>
            <person name="Medema M.H."/>
            <person name="Devos D.P."/>
            <person name="Kaster A.-K."/>
            <person name="Ovreas L."/>
            <person name="Rohde M."/>
            <person name="Galperin M.Y."/>
            <person name="Jogler C."/>
        </authorList>
    </citation>
    <scope>NUCLEOTIDE SEQUENCE [LARGE SCALE GENOMIC DNA]</scope>
    <source>
        <strain evidence="8 9">Pla110</strain>
    </source>
</reference>
<dbReference type="GO" id="GO:0005886">
    <property type="term" value="C:plasma membrane"/>
    <property type="evidence" value="ECO:0007669"/>
    <property type="project" value="UniProtKB-SubCell"/>
</dbReference>
<organism evidence="8 9">
    <name type="scientific">Polystyrenella longa</name>
    <dbReference type="NCBI Taxonomy" id="2528007"/>
    <lineage>
        <taxon>Bacteria</taxon>
        <taxon>Pseudomonadati</taxon>
        <taxon>Planctomycetota</taxon>
        <taxon>Planctomycetia</taxon>
        <taxon>Planctomycetales</taxon>
        <taxon>Planctomycetaceae</taxon>
        <taxon>Polystyrenella</taxon>
    </lineage>
</organism>
<feature type="domain" description="RDD" evidence="7">
    <location>
        <begin position="8"/>
        <end position="125"/>
    </location>
</feature>
<evidence type="ECO:0000256" key="5">
    <source>
        <dbReference type="ARBA" id="ARBA00023136"/>
    </source>
</evidence>
<comment type="subcellular location">
    <subcellularLocation>
        <location evidence="1">Cell membrane</location>
        <topology evidence="1">Multi-pass membrane protein</topology>
    </subcellularLocation>
</comment>
<dbReference type="PANTHER" id="PTHR36115:SF6">
    <property type="entry name" value="PROLINE-RICH ANTIGEN HOMOLOG"/>
    <property type="match status" value="1"/>
</dbReference>
<keyword evidence="5 6" id="KW-0472">Membrane</keyword>
<proteinExistence type="predicted"/>
<feature type="transmembrane region" description="Helical" evidence="6">
    <location>
        <begin position="40"/>
        <end position="58"/>
    </location>
</feature>
<dbReference type="EMBL" id="CP036281">
    <property type="protein sequence ID" value="QDU82794.1"/>
    <property type="molecule type" value="Genomic_DNA"/>
</dbReference>
<protein>
    <submittedName>
        <fullName evidence="8">RDD family protein</fullName>
    </submittedName>
</protein>
<dbReference type="RefSeq" id="WP_144999282.1">
    <property type="nucleotide sequence ID" value="NZ_CP036281.1"/>
</dbReference>
<name>A0A518CUD2_9PLAN</name>
<sequence>MRQRSSLISRRLGSAVADNVLLIVAVFGPAIYLFSNDDHVAYFNFSLILGWWIYFAFLERSPLQGTLFKRLNNFQVTDLHGNRVGIIRATVRHIARILTFFTFMLGYLTITYTRRNQALHDWISGTVVVDIHPEVEDELDFDSEKPVTPTVHY</sequence>
<dbReference type="Proteomes" id="UP000317178">
    <property type="component" value="Chromosome"/>
</dbReference>
<dbReference type="AlphaFoldDB" id="A0A518CUD2"/>
<dbReference type="KEGG" id="plon:Pla110_45570"/>
<evidence type="ECO:0000256" key="6">
    <source>
        <dbReference type="SAM" id="Phobius"/>
    </source>
</evidence>
<accession>A0A518CUD2</accession>
<dbReference type="PANTHER" id="PTHR36115">
    <property type="entry name" value="PROLINE-RICH ANTIGEN HOMOLOG-RELATED"/>
    <property type="match status" value="1"/>
</dbReference>
<dbReference type="InterPro" id="IPR051791">
    <property type="entry name" value="Pra-immunoreactive"/>
</dbReference>